<comment type="caution">
    <text evidence="13">The sequence shown here is derived from an EMBL/GenBank/DDBJ whole genome shotgun (WGS) entry which is preliminary data.</text>
</comment>
<proteinExistence type="inferred from homology"/>
<dbReference type="InterPro" id="IPR015928">
    <property type="entry name" value="Aconitase/3IPM_dehydase_swvl"/>
</dbReference>
<protein>
    <recommendedName>
        <fullName evidence="10">Aconitate hydratase</fullName>
        <shortName evidence="10">Aconitase</shortName>
        <ecNumber evidence="10">4.2.1.3</ecNumber>
    </recommendedName>
</protein>
<comment type="cofactor">
    <cofactor evidence="1">
        <name>[4Fe-4S] cluster</name>
        <dbReference type="ChEBI" id="CHEBI:49883"/>
    </cofactor>
</comment>
<comment type="catalytic activity">
    <reaction evidence="9 10">
        <text>citrate = D-threo-isocitrate</text>
        <dbReference type="Rhea" id="RHEA:10336"/>
        <dbReference type="ChEBI" id="CHEBI:15562"/>
        <dbReference type="ChEBI" id="CHEBI:16947"/>
        <dbReference type="EC" id="4.2.1.3"/>
    </reaction>
</comment>
<evidence type="ECO:0000256" key="6">
    <source>
        <dbReference type="ARBA" id="ARBA00023004"/>
    </source>
</evidence>
<dbReference type="GO" id="GO:0051539">
    <property type="term" value="F:4 iron, 4 sulfur cluster binding"/>
    <property type="evidence" value="ECO:0007669"/>
    <property type="project" value="UniProtKB-KW"/>
</dbReference>
<evidence type="ECO:0000313" key="14">
    <source>
        <dbReference type="Proteomes" id="UP001189915"/>
    </source>
</evidence>
<dbReference type="InterPro" id="IPR036008">
    <property type="entry name" value="Aconitase_4Fe-4S_dom"/>
</dbReference>
<evidence type="ECO:0000256" key="8">
    <source>
        <dbReference type="ARBA" id="ARBA00023239"/>
    </source>
</evidence>
<dbReference type="CDD" id="cd01586">
    <property type="entry name" value="AcnA_IRP"/>
    <property type="match status" value="1"/>
</dbReference>
<dbReference type="NCBIfam" id="NF009520">
    <property type="entry name" value="PRK12881.1"/>
    <property type="match status" value="1"/>
</dbReference>
<dbReference type="InterPro" id="IPR018136">
    <property type="entry name" value="Aconitase_4Fe-4S_BS"/>
</dbReference>
<dbReference type="NCBIfam" id="NF006757">
    <property type="entry name" value="PRK09277.1"/>
    <property type="match status" value="1"/>
</dbReference>
<comment type="function">
    <text evidence="10">Catalyzes the isomerization of citrate to isocitrate via cis-aconitate.</text>
</comment>
<evidence type="ECO:0000256" key="1">
    <source>
        <dbReference type="ARBA" id="ARBA00001966"/>
    </source>
</evidence>
<dbReference type="GO" id="GO:0003994">
    <property type="term" value="F:aconitate hydratase activity"/>
    <property type="evidence" value="ECO:0007669"/>
    <property type="project" value="UniProtKB-EC"/>
</dbReference>
<dbReference type="CDD" id="cd01580">
    <property type="entry name" value="AcnA_IRP_Swivel"/>
    <property type="match status" value="1"/>
</dbReference>
<comment type="similarity">
    <text evidence="3 10">Belongs to the aconitase/IPM isomerase family.</text>
</comment>
<evidence type="ECO:0000256" key="10">
    <source>
        <dbReference type="RuleBase" id="RU361275"/>
    </source>
</evidence>
<evidence type="ECO:0000256" key="3">
    <source>
        <dbReference type="ARBA" id="ARBA00007185"/>
    </source>
</evidence>
<dbReference type="InterPro" id="IPR015931">
    <property type="entry name" value="Acnase/IPM_dHydase_lsu_aba_1/3"/>
</dbReference>
<dbReference type="SUPFAM" id="SSF52016">
    <property type="entry name" value="LeuD/IlvD-like"/>
    <property type="match status" value="1"/>
</dbReference>
<reference evidence="13 14" key="1">
    <citation type="submission" date="2023-07" db="EMBL/GenBank/DDBJ databases">
        <authorList>
            <person name="Peeters C."/>
        </authorList>
    </citation>
    <scope>NUCLEOTIDE SEQUENCE [LARGE SCALE GENOMIC DNA]</scope>
    <source>
        <strain evidence="13 14">LMG 18091</strain>
    </source>
</reference>
<keyword evidence="7 10" id="KW-0411">Iron-sulfur</keyword>
<dbReference type="FunFam" id="3.30.499.10:FF:000005">
    <property type="entry name" value="cytoplasmic aconitate hydratase"/>
    <property type="match status" value="1"/>
</dbReference>
<dbReference type="NCBIfam" id="TIGR01341">
    <property type="entry name" value="aconitase_1"/>
    <property type="match status" value="1"/>
</dbReference>
<dbReference type="Pfam" id="PF00330">
    <property type="entry name" value="Aconitase"/>
    <property type="match status" value="1"/>
</dbReference>
<dbReference type="EC" id="4.2.1.3" evidence="10"/>
<dbReference type="FunFam" id="3.30.499.10:FF:000002">
    <property type="entry name" value="Aconitate hydratase"/>
    <property type="match status" value="1"/>
</dbReference>
<dbReference type="InterPro" id="IPR044137">
    <property type="entry name" value="AcnA_IRP_Swivel"/>
</dbReference>
<keyword evidence="5" id="KW-0479">Metal-binding</keyword>
<dbReference type="PRINTS" id="PR00415">
    <property type="entry name" value="ACONITASE"/>
</dbReference>
<dbReference type="EMBL" id="CATWAF010000003">
    <property type="protein sequence ID" value="CAJ0695289.1"/>
    <property type="molecule type" value="Genomic_DNA"/>
</dbReference>
<dbReference type="Gene3D" id="3.30.499.10">
    <property type="entry name" value="Aconitase, domain 3"/>
    <property type="match status" value="2"/>
</dbReference>
<dbReference type="RefSeq" id="WP_316869743.1">
    <property type="nucleotide sequence ID" value="NZ_CATWAF010000003.1"/>
</dbReference>
<dbReference type="PROSITE" id="PS00450">
    <property type="entry name" value="ACONITASE_1"/>
    <property type="match status" value="1"/>
</dbReference>
<keyword evidence="4 10" id="KW-0004">4Fe-4S</keyword>
<dbReference type="GO" id="GO:0019752">
    <property type="term" value="P:carboxylic acid metabolic process"/>
    <property type="evidence" value="ECO:0007669"/>
    <property type="project" value="UniProtKB-ARBA"/>
</dbReference>
<dbReference type="Proteomes" id="UP001189915">
    <property type="component" value="Unassembled WGS sequence"/>
</dbReference>
<dbReference type="Gene3D" id="3.20.19.10">
    <property type="entry name" value="Aconitase, domain 4"/>
    <property type="match status" value="1"/>
</dbReference>
<accession>A0AAD2B455</accession>
<gene>
    <name evidence="13" type="primary">acnA</name>
    <name evidence="13" type="ORF">LMG18091_02086</name>
</gene>
<sequence length="901" mass="97658">MPHNLKKTLKEFKINGGQTGKFHSLPQLGKELGVAIERLPVSIRIVLESVLRNCDGKKVTEEHVAQLANWKPNAERVDEIPFVVARVVLQDFTGVPLLADLAAMRNVAERMGKNPKKIEPLVPVDLVVDHSVQIDHFREKKALDLNMQLEFSRNNERYQFMKWGMQAFDTFGVVQPGFGIVHQVNLEYLARGVHKKDGVYYPDTLVGTDSHTTMINGIGVVGWGVGGIEAEAGMLGQPVYFLTPDVVGVELKGRLREGCTATDLVLTITEMLRKEKVVGKFVEFFGEGTASLSLPDRATIGNMAPEYGATMGFFPVDDKTIDYFKGTGRTKEEIAAFESYFKAQKLFGVPKAGEIDYTKTLTLDLGTVAPSLAGPKRPQDRIEIGNVKSTFSSLFSKPVAENGFNKKSEDLDKTFTTTNGVDVKSGDVLIAAITSCTNTSNPSVLLAAGLLAKKAVEAGLEVAPHIKTSLAPGSRVVTKYLEAAGLLPYMEKLGFGVTAYGCTTCIGNAGDLTPELNEAIVKNDIVAAAVLSGNRNFEARIHPNIRANFLASPPLVVAYAIAGNVTRDLMTEPVGKGKKGRDVYLGDIWPTSDEIAKLMKFAMNADTFRTNYEQVKKPSKLWANVKGTKGQVYDWPKSTYIAEPPFFEGFGMTPAAASASVKGARALGVFGDSVTTDHISPAGSIKETSPAGKYLLANGVLKADFNSYGSRRGNHEVMMRGTFANVRIKNLMIPAKADGSRVEGGETLFQPSGEQMSIYDAAMKYIAEGTPTVVFGGEEYGTGSSRDWAAKGTQLLGVKAVIARSFERIHRSNLVGMGVLPLQFKGSDSAQSLGIVGDETFDIEGLDGEIKPQQDVTLVIHRANGETTRAQVLLRIDTPIEVDYYKHGGILPFVLRQLLAA</sequence>
<dbReference type="InterPro" id="IPR001030">
    <property type="entry name" value="Acoase/IPM_deHydtase_lsu_aba"/>
</dbReference>
<feature type="domain" description="Aconitase A/isopropylmalate dehydratase small subunit swivel" evidence="12">
    <location>
        <begin position="693"/>
        <end position="825"/>
    </location>
</feature>
<dbReference type="Pfam" id="PF00694">
    <property type="entry name" value="Aconitase_C"/>
    <property type="match status" value="1"/>
</dbReference>
<evidence type="ECO:0000259" key="11">
    <source>
        <dbReference type="Pfam" id="PF00330"/>
    </source>
</evidence>
<evidence type="ECO:0000256" key="4">
    <source>
        <dbReference type="ARBA" id="ARBA00022485"/>
    </source>
</evidence>
<comment type="pathway">
    <text evidence="2">Carbohydrate metabolism; tricarboxylic acid cycle; isocitrate from oxaloacetate: step 2/2.</text>
</comment>
<evidence type="ECO:0000256" key="7">
    <source>
        <dbReference type="ARBA" id="ARBA00023014"/>
    </source>
</evidence>
<organism evidence="13 14">
    <name type="scientific">Ralstonia wenshanensis</name>
    <dbReference type="NCBI Taxonomy" id="2842456"/>
    <lineage>
        <taxon>Bacteria</taxon>
        <taxon>Pseudomonadati</taxon>
        <taxon>Pseudomonadota</taxon>
        <taxon>Betaproteobacteria</taxon>
        <taxon>Burkholderiales</taxon>
        <taxon>Burkholderiaceae</taxon>
        <taxon>Ralstonia</taxon>
    </lineage>
</organism>
<feature type="domain" description="Aconitase/3-isopropylmalate dehydratase large subunit alpha/beta/alpha" evidence="11">
    <location>
        <begin position="75"/>
        <end position="563"/>
    </location>
</feature>
<dbReference type="PANTHER" id="PTHR11670">
    <property type="entry name" value="ACONITASE/IRON-RESPONSIVE ELEMENT FAMILY MEMBER"/>
    <property type="match status" value="1"/>
</dbReference>
<dbReference type="AlphaFoldDB" id="A0AAD2B455"/>
<evidence type="ECO:0000256" key="2">
    <source>
        <dbReference type="ARBA" id="ARBA00004717"/>
    </source>
</evidence>
<dbReference type="Gene3D" id="6.10.190.10">
    <property type="match status" value="1"/>
</dbReference>
<name>A0AAD2B455_9RALS</name>
<dbReference type="GO" id="GO:0046872">
    <property type="term" value="F:metal ion binding"/>
    <property type="evidence" value="ECO:0007669"/>
    <property type="project" value="UniProtKB-KW"/>
</dbReference>
<dbReference type="SUPFAM" id="SSF53732">
    <property type="entry name" value="Aconitase iron-sulfur domain"/>
    <property type="match status" value="1"/>
</dbReference>
<dbReference type="PROSITE" id="PS01244">
    <property type="entry name" value="ACONITASE_2"/>
    <property type="match status" value="1"/>
</dbReference>
<evidence type="ECO:0000256" key="9">
    <source>
        <dbReference type="ARBA" id="ARBA00023501"/>
    </source>
</evidence>
<dbReference type="FunFam" id="3.20.19.10:FF:000001">
    <property type="entry name" value="Aconitate hydratase"/>
    <property type="match status" value="1"/>
</dbReference>
<evidence type="ECO:0000256" key="5">
    <source>
        <dbReference type="ARBA" id="ARBA00022723"/>
    </source>
</evidence>
<keyword evidence="14" id="KW-1185">Reference proteome</keyword>
<dbReference type="InterPro" id="IPR000573">
    <property type="entry name" value="AconitaseA/IPMdHydase_ssu_swvl"/>
</dbReference>
<keyword evidence="6 10" id="KW-0408">Iron</keyword>
<evidence type="ECO:0000313" key="13">
    <source>
        <dbReference type="EMBL" id="CAJ0695289.1"/>
    </source>
</evidence>
<dbReference type="InterPro" id="IPR006249">
    <property type="entry name" value="Aconitase/IRP2"/>
</dbReference>
<keyword evidence="8 10" id="KW-0456">Lyase</keyword>
<evidence type="ECO:0000259" key="12">
    <source>
        <dbReference type="Pfam" id="PF00694"/>
    </source>
</evidence>